<dbReference type="EMBL" id="CP006939">
    <property type="protein sequence ID" value="AHC16520.1"/>
    <property type="molecule type" value="Genomic_DNA"/>
</dbReference>
<dbReference type="CDD" id="cd06267">
    <property type="entry name" value="PBP1_LacI_sugar_binding-like"/>
    <property type="match status" value="1"/>
</dbReference>
<dbReference type="GO" id="GO:0000976">
    <property type="term" value="F:transcription cis-regulatory region binding"/>
    <property type="evidence" value="ECO:0007669"/>
    <property type="project" value="TreeGrafter"/>
</dbReference>
<dbReference type="Gene3D" id="1.10.260.40">
    <property type="entry name" value="lambda repressor-like DNA-binding domains"/>
    <property type="match status" value="1"/>
</dbReference>
<keyword evidence="6" id="KW-1185">Reference proteome</keyword>
<dbReference type="Gene3D" id="3.40.50.2300">
    <property type="match status" value="2"/>
</dbReference>
<dbReference type="SUPFAM" id="SSF47413">
    <property type="entry name" value="lambda repressor-like DNA-binding domains"/>
    <property type="match status" value="1"/>
</dbReference>
<name>V5WLP0_9SPIO</name>
<dbReference type="InterPro" id="IPR046335">
    <property type="entry name" value="LacI/GalR-like_sensor"/>
</dbReference>
<feature type="domain" description="HTH lacI-type" evidence="4">
    <location>
        <begin position="4"/>
        <end position="58"/>
    </location>
</feature>
<proteinExistence type="predicted"/>
<dbReference type="PRINTS" id="PR00036">
    <property type="entry name" value="HTHLACI"/>
</dbReference>
<evidence type="ECO:0000256" key="2">
    <source>
        <dbReference type="ARBA" id="ARBA00023125"/>
    </source>
</evidence>
<dbReference type="HOGENOM" id="CLU_037628_6_2_12"/>
<keyword evidence="1" id="KW-0805">Transcription regulation</keyword>
<dbReference type="PROSITE" id="PS00356">
    <property type="entry name" value="HTH_LACI_1"/>
    <property type="match status" value="1"/>
</dbReference>
<dbReference type="SUPFAM" id="SSF53822">
    <property type="entry name" value="Periplasmic binding protein-like I"/>
    <property type="match status" value="1"/>
</dbReference>
<dbReference type="PANTHER" id="PTHR30146">
    <property type="entry name" value="LACI-RELATED TRANSCRIPTIONAL REPRESSOR"/>
    <property type="match status" value="1"/>
</dbReference>
<reference evidence="5 6" key="1">
    <citation type="journal article" date="2015" name="Stand. Genomic Sci.">
        <title>Complete genome sequence and description of Salinispira pacifica gen. nov., sp. nov., a novel spirochaete isolated form a hypersaline microbial mat.</title>
        <authorList>
            <person name="Ben Hania W."/>
            <person name="Joseph M."/>
            <person name="Schumann P."/>
            <person name="Bunk B."/>
            <person name="Fiebig A."/>
            <person name="Sproer C."/>
            <person name="Klenk H.P."/>
            <person name="Fardeau M.L."/>
            <person name="Spring S."/>
        </authorList>
    </citation>
    <scope>NUCLEOTIDE SEQUENCE [LARGE SCALE GENOMIC DNA]</scope>
    <source>
        <strain evidence="5 6">L21-RPul-D2</strain>
    </source>
</reference>
<dbReference type="GO" id="GO:0003700">
    <property type="term" value="F:DNA-binding transcription factor activity"/>
    <property type="evidence" value="ECO:0007669"/>
    <property type="project" value="TreeGrafter"/>
</dbReference>
<evidence type="ECO:0000313" key="6">
    <source>
        <dbReference type="Proteomes" id="UP000018680"/>
    </source>
</evidence>
<evidence type="ECO:0000256" key="1">
    <source>
        <dbReference type="ARBA" id="ARBA00023015"/>
    </source>
</evidence>
<protein>
    <submittedName>
        <fullName evidence="5">Transcriptional regulator, LacI family</fullName>
    </submittedName>
</protein>
<accession>V5WLP0</accession>
<dbReference type="RefSeq" id="WP_024269416.1">
    <property type="nucleotide sequence ID" value="NC_023035.1"/>
</dbReference>
<dbReference type="InterPro" id="IPR000843">
    <property type="entry name" value="HTH_LacI"/>
</dbReference>
<dbReference type="Proteomes" id="UP000018680">
    <property type="component" value="Chromosome"/>
</dbReference>
<dbReference type="AlphaFoldDB" id="V5WLP0"/>
<dbReference type="InterPro" id="IPR028082">
    <property type="entry name" value="Peripla_BP_I"/>
</dbReference>
<dbReference type="SMART" id="SM00354">
    <property type="entry name" value="HTH_LACI"/>
    <property type="match status" value="1"/>
</dbReference>
<dbReference type="STRING" id="1307761.L21SP2_3180"/>
<evidence type="ECO:0000256" key="3">
    <source>
        <dbReference type="ARBA" id="ARBA00023163"/>
    </source>
</evidence>
<evidence type="ECO:0000259" key="4">
    <source>
        <dbReference type="PROSITE" id="PS50932"/>
    </source>
</evidence>
<dbReference type="Pfam" id="PF00356">
    <property type="entry name" value="LacI"/>
    <property type="match status" value="1"/>
</dbReference>
<dbReference type="InterPro" id="IPR010982">
    <property type="entry name" value="Lambda_DNA-bd_dom_sf"/>
</dbReference>
<evidence type="ECO:0000313" key="5">
    <source>
        <dbReference type="EMBL" id="AHC16520.1"/>
    </source>
</evidence>
<gene>
    <name evidence="5" type="ORF">L21SP2_3180</name>
</gene>
<dbReference type="eggNOG" id="COG1609">
    <property type="taxonomic scope" value="Bacteria"/>
</dbReference>
<dbReference type="OrthoDB" id="9784962at2"/>
<sequence length="321" mass="35335">MSKITIREVAQESGVSIGTVSRVLNNRPGVKEYTRQRVLEAMKSLGYQPDIAARELSTRSGLRIGLNVAPGTKRLTPFFFLFTESLMNRARVDGLRFEEVGNLSNGLPEQLTDGMILFGAHDADPRITFLKERQVPFVLLGRGEGISSINGDDFDGGYQAGSHLIALGHRKIVHIGGYLQHQASNDRYEGFIAALRDNGIEQDPKPQIDGGFTALGAYRGLSNYLQRDKDFTAIFAASDEMAAGAFRCLEDHQISCPGDVSIVGYDDLPEIGERFTTIHQDIPSLADETLVLLSEQIEGRAPRHITMPVQLIARQTTCRCV</sequence>
<dbReference type="KEGG" id="slr:L21SP2_3180"/>
<dbReference type="CDD" id="cd01392">
    <property type="entry name" value="HTH_LacI"/>
    <property type="match status" value="1"/>
</dbReference>
<dbReference type="Pfam" id="PF13377">
    <property type="entry name" value="Peripla_BP_3"/>
    <property type="match status" value="1"/>
</dbReference>
<dbReference type="PANTHER" id="PTHR30146:SF109">
    <property type="entry name" value="HTH-TYPE TRANSCRIPTIONAL REGULATOR GALS"/>
    <property type="match status" value="1"/>
</dbReference>
<organism evidence="5 6">
    <name type="scientific">Salinispira pacifica</name>
    <dbReference type="NCBI Taxonomy" id="1307761"/>
    <lineage>
        <taxon>Bacteria</taxon>
        <taxon>Pseudomonadati</taxon>
        <taxon>Spirochaetota</taxon>
        <taxon>Spirochaetia</taxon>
        <taxon>Spirochaetales</taxon>
        <taxon>Spirochaetaceae</taxon>
        <taxon>Salinispira</taxon>
    </lineage>
</organism>
<dbReference type="PROSITE" id="PS50932">
    <property type="entry name" value="HTH_LACI_2"/>
    <property type="match status" value="1"/>
</dbReference>
<keyword evidence="3" id="KW-0804">Transcription</keyword>
<keyword evidence="2" id="KW-0238">DNA-binding</keyword>